<evidence type="ECO:0000256" key="9">
    <source>
        <dbReference type="ARBA" id="ARBA00023180"/>
    </source>
</evidence>
<dbReference type="PANTHER" id="PTHR18966">
    <property type="entry name" value="IONOTROPIC GLUTAMATE RECEPTOR"/>
    <property type="match status" value="1"/>
</dbReference>
<dbReference type="Pfam" id="PF00497">
    <property type="entry name" value="SBP_bac_3"/>
    <property type="match status" value="1"/>
</dbReference>
<feature type="domain" description="Solute-binding protein family 3/N-terminal" evidence="13">
    <location>
        <begin position="39"/>
        <end position="368"/>
    </location>
</feature>
<dbReference type="InterPro" id="IPR015683">
    <property type="entry name" value="Ionotropic_Glu_rcpt"/>
</dbReference>
<dbReference type="InterPro" id="IPR001508">
    <property type="entry name" value="Iono_Glu_rcpt_met"/>
</dbReference>
<comment type="caution">
    <text evidence="15">The sequence shown here is derived from an EMBL/GenBank/DDBJ whole genome shotgun (WGS) entry which is preliminary data.</text>
</comment>
<accession>A0A4R6FI66</accession>
<keyword evidence="12" id="KW-0732">Signal</keyword>
<evidence type="ECO:0000256" key="7">
    <source>
        <dbReference type="ARBA" id="ARBA00023136"/>
    </source>
</evidence>
<keyword evidence="4 11" id="KW-0812">Transmembrane</keyword>
<reference evidence="15 16" key="1">
    <citation type="submission" date="2019-03" db="EMBL/GenBank/DDBJ databases">
        <title>Genomic Encyclopedia of Type Strains, Phase IV (KMG-IV): sequencing the most valuable type-strain genomes for metagenomic binning, comparative biology and taxonomic classification.</title>
        <authorList>
            <person name="Goeker M."/>
        </authorList>
    </citation>
    <scope>NUCLEOTIDE SEQUENCE [LARGE SCALE GENOMIC DNA]</scope>
    <source>
        <strain evidence="15 16">DSM 25059</strain>
    </source>
</reference>
<keyword evidence="3" id="KW-1003">Cell membrane</keyword>
<feature type="chain" id="PRO_5020641785" evidence="12">
    <location>
        <begin position="31"/>
        <end position="368"/>
    </location>
</feature>
<comment type="subcellular location">
    <subcellularLocation>
        <location evidence="1">Cell membrane</location>
        <topology evidence="1">Multi-pass membrane protein</topology>
    </subcellularLocation>
</comment>
<keyword evidence="10" id="KW-0407">Ion channel</keyword>
<evidence type="ECO:0000256" key="8">
    <source>
        <dbReference type="ARBA" id="ARBA00023170"/>
    </source>
</evidence>
<dbReference type="SMART" id="SM00079">
    <property type="entry name" value="PBPe"/>
    <property type="match status" value="1"/>
</dbReference>
<keyword evidence="2" id="KW-0813">Transport</keyword>
<dbReference type="GO" id="GO:0038023">
    <property type="term" value="F:signaling receptor activity"/>
    <property type="evidence" value="ECO:0007669"/>
    <property type="project" value="InterPro"/>
</dbReference>
<dbReference type="GO" id="GO:0015276">
    <property type="term" value="F:ligand-gated monoatomic ion channel activity"/>
    <property type="evidence" value="ECO:0007669"/>
    <property type="project" value="InterPro"/>
</dbReference>
<keyword evidence="7 11" id="KW-0472">Membrane</keyword>
<evidence type="ECO:0000256" key="5">
    <source>
        <dbReference type="ARBA" id="ARBA00022989"/>
    </source>
</evidence>
<keyword evidence="9" id="KW-0325">Glycoprotein</keyword>
<evidence type="ECO:0000313" key="16">
    <source>
        <dbReference type="Proteomes" id="UP000295493"/>
    </source>
</evidence>
<dbReference type="Pfam" id="PF00060">
    <property type="entry name" value="Lig_chan"/>
    <property type="match status" value="1"/>
</dbReference>
<dbReference type="InterPro" id="IPR001638">
    <property type="entry name" value="Solute-binding_3/MltF_N"/>
</dbReference>
<keyword evidence="6" id="KW-0406">Ion transport</keyword>
<feature type="transmembrane region" description="Helical" evidence="11">
    <location>
        <begin position="214"/>
        <end position="236"/>
    </location>
</feature>
<evidence type="ECO:0000259" key="14">
    <source>
        <dbReference type="SMART" id="SM00079"/>
    </source>
</evidence>
<evidence type="ECO:0000256" key="4">
    <source>
        <dbReference type="ARBA" id="ARBA00022692"/>
    </source>
</evidence>
<keyword evidence="16" id="KW-1185">Reference proteome</keyword>
<evidence type="ECO:0000256" key="6">
    <source>
        <dbReference type="ARBA" id="ARBA00023065"/>
    </source>
</evidence>
<gene>
    <name evidence="15" type="ORF">EV664_10861</name>
</gene>
<evidence type="ECO:0000256" key="3">
    <source>
        <dbReference type="ARBA" id="ARBA00022475"/>
    </source>
</evidence>
<evidence type="ECO:0000256" key="12">
    <source>
        <dbReference type="SAM" id="SignalP"/>
    </source>
</evidence>
<dbReference type="InterPro" id="IPR001320">
    <property type="entry name" value="Iontro_rcpt_C"/>
</dbReference>
<keyword evidence="5 11" id="KW-1133">Transmembrane helix</keyword>
<dbReference type="SUPFAM" id="SSF81324">
    <property type="entry name" value="Voltage-gated potassium channels"/>
    <property type="match status" value="1"/>
</dbReference>
<dbReference type="OrthoDB" id="9799090at2"/>
<dbReference type="AlphaFoldDB" id="A0A4R6FI66"/>
<feature type="domain" description="Ionotropic glutamate receptor C-terminal" evidence="14">
    <location>
        <begin position="39"/>
        <end position="367"/>
    </location>
</feature>
<evidence type="ECO:0000256" key="1">
    <source>
        <dbReference type="ARBA" id="ARBA00004651"/>
    </source>
</evidence>
<evidence type="ECO:0000256" key="2">
    <source>
        <dbReference type="ARBA" id="ARBA00022448"/>
    </source>
</evidence>
<evidence type="ECO:0000313" key="15">
    <source>
        <dbReference type="EMBL" id="TDN81119.1"/>
    </source>
</evidence>
<dbReference type="Gene3D" id="1.10.287.70">
    <property type="match status" value="1"/>
</dbReference>
<dbReference type="Gene3D" id="3.40.190.10">
    <property type="entry name" value="Periplasmic binding protein-like II"/>
    <property type="match status" value="3"/>
</dbReference>
<protein>
    <submittedName>
        <fullName evidence="15">Amino acid ABC transporter substrate-binding protein (PAAT family)</fullName>
    </submittedName>
</protein>
<dbReference type="SMART" id="SM00062">
    <property type="entry name" value="PBPb"/>
    <property type="match status" value="1"/>
</dbReference>
<dbReference type="RefSeq" id="WP_133495977.1">
    <property type="nucleotide sequence ID" value="NZ_SNWD01000008.1"/>
</dbReference>
<dbReference type="SUPFAM" id="SSF53850">
    <property type="entry name" value="Periplasmic binding protein-like II"/>
    <property type="match status" value="1"/>
</dbReference>
<feature type="transmembrane region" description="Helical" evidence="11">
    <location>
        <begin position="143"/>
        <end position="169"/>
    </location>
</feature>
<proteinExistence type="predicted"/>
<dbReference type="PRINTS" id="PR00177">
    <property type="entry name" value="NMDARECEPTOR"/>
</dbReference>
<dbReference type="EMBL" id="SNWD01000008">
    <property type="protein sequence ID" value="TDN81119.1"/>
    <property type="molecule type" value="Genomic_DNA"/>
</dbReference>
<keyword evidence="8" id="KW-0675">Receptor</keyword>
<dbReference type="Proteomes" id="UP000295493">
    <property type="component" value="Unassembled WGS sequence"/>
</dbReference>
<evidence type="ECO:0000259" key="13">
    <source>
        <dbReference type="SMART" id="SM00062"/>
    </source>
</evidence>
<name>A0A4R6FI66_9SPHN</name>
<organism evidence="15 16">
    <name type="scientific">Stakelama pacifica</name>
    <dbReference type="NCBI Taxonomy" id="517720"/>
    <lineage>
        <taxon>Bacteria</taxon>
        <taxon>Pseudomonadati</taxon>
        <taxon>Pseudomonadota</taxon>
        <taxon>Alphaproteobacteria</taxon>
        <taxon>Sphingomonadales</taxon>
        <taxon>Sphingomonadaceae</taxon>
        <taxon>Stakelama</taxon>
    </lineage>
</organism>
<evidence type="ECO:0000256" key="11">
    <source>
        <dbReference type="SAM" id="Phobius"/>
    </source>
</evidence>
<evidence type="ECO:0000256" key="10">
    <source>
        <dbReference type="ARBA" id="ARBA00023303"/>
    </source>
</evidence>
<dbReference type="GO" id="GO:0005886">
    <property type="term" value="C:plasma membrane"/>
    <property type="evidence" value="ECO:0007669"/>
    <property type="project" value="UniProtKB-SubCell"/>
</dbReference>
<feature type="signal peptide" evidence="12">
    <location>
        <begin position="1"/>
        <end position="30"/>
    </location>
</feature>
<sequence>MMERLTRPLRRLFLSALVLLTAVAAFPVQAQQPAPQQKVMTVATRPAPPFVIKGDDGQWHGLAIDLWRDIARDRDIEYRLVETDLKGMVDGVADGRYDMSVGALTVTPQREAKVDFTHPFQSTGFGIVVGKAPPSWFLLLRNFFTWSFLQAVLALLGLLAVIGLLFWLAERRHNEAEFGGGTAKGIASGMWFSAVTMTTVGYGDKAPRSAAGKILALVWMFGAIIIISTFTGMIASSLTEGRLAGRITGPDDLTGATIGSIRGSAAEEWLDDRGLGFENEKSIADGLNAVRDGRIDAFVYDRPLLAYLMREGAAGKGLRLVPGTFGRQDYAFALPQDSAIREPINQSLLREIESTEWTNKLKQVLGKE</sequence>